<sequence length="196" mass="21243">MSVRSTGPTRAELITDTALGLLAARGMRGLTHRAVDEAAGLPQGSTSNYARTRLALLEAAVCRLAEREAKVLALQEMPDPRGGRDALVDGLALAVHRSLTRHRDLLVARYELALEATRRPELRAFYDTQGRLFRDALTTMLAAVGSPSPARHVRSLVAWSDGLMFACAAGSYHAEEPSLDEVREGLRELLAGMLGR</sequence>
<dbReference type="SUPFAM" id="SSF46689">
    <property type="entry name" value="Homeodomain-like"/>
    <property type="match status" value="1"/>
</dbReference>
<name>A0ABN3QVD9_9ACTN</name>
<dbReference type="Gene3D" id="1.10.357.10">
    <property type="entry name" value="Tetracycline Repressor, domain 2"/>
    <property type="match status" value="1"/>
</dbReference>
<evidence type="ECO:0000313" key="3">
    <source>
        <dbReference type="Proteomes" id="UP001500151"/>
    </source>
</evidence>
<accession>A0ABN3QVD9</accession>
<reference evidence="2 3" key="1">
    <citation type="journal article" date="2019" name="Int. J. Syst. Evol. Microbiol.">
        <title>The Global Catalogue of Microorganisms (GCM) 10K type strain sequencing project: providing services to taxonomists for standard genome sequencing and annotation.</title>
        <authorList>
            <consortium name="The Broad Institute Genomics Platform"/>
            <consortium name="The Broad Institute Genome Sequencing Center for Infectious Disease"/>
            <person name="Wu L."/>
            <person name="Ma J."/>
        </authorList>
    </citation>
    <scope>NUCLEOTIDE SEQUENCE [LARGE SCALE GENOMIC DNA]</scope>
    <source>
        <strain evidence="2 3">JCM 4524</strain>
    </source>
</reference>
<dbReference type="Proteomes" id="UP001500151">
    <property type="component" value="Unassembled WGS sequence"/>
</dbReference>
<gene>
    <name evidence="2" type="ORF">GCM10010307_33080</name>
</gene>
<proteinExistence type="predicted"/>
<dbReference type="Pfam" id="PF17940">
    <property type="entry name" value="TetR_C_31"/>
    <property type="match status" value="1"/>
</dbReference>
<protein>
    <submittedName>
        <fullName evidence="2">TetR/AcrR family transcriptional regulator</fullName>
    </submittedName>
</protein>
<organism evidence="2 3">
    <name type="scientific">Streptomyces vastus</name>
    <dbReference type="NCBI Taxonomy" id="285451"/>
    <lineage>
        <taxon>Bacteria</taxon>
        <taxon>Bacillati</taxon>
        <taxon>Actinomycetota</taxon>
        <taxon>Actinomycetes</taxon>
        <taxon>Kitasatosporales</taxon>
        <taxon>Streptomycetaceae</taxon>
        <taxon>Streptomyces</taxon>
    </lineage>
</organism>
<dbReference type="RefSeq" id="WP_344390831.1">
    <property type="nucleotide sequence ID" value="NZ_BAAASJ010000032.1"/>
</dbReference>
<dbReference type="InterPro" id="IPR009057">
    <property type="entry name" value="Homeodomain-like_sf"/>
</dbReference>
<evidence type="ECO:0000259" key="1">
    <source>
        <dbReference type="Pfam" id="PF17940"/>
    </source>
</evidence>
<comment type="caution">
    <text evidence="2">The sequence shown here is derived from an EMBL/GenBank/DDBJ whole genome shotgun (WGS) entry which is preliminary data.</text>
</comment>
<dbReference type="InterPro" id="IPR041583">
    <property type="entry name" value="TetR_C_31"/>
</dbReference>
<feature type="domain" description="Tetracyclin repressor-like C-terminal group 31" evidence="1">
    <location>
        <begin position="83"/>
        <end position="194"/>
    </location>
</feature>
<keyword evidence="3" id="KW-1185">Reference proteome</keyword>
<dbReference type="EMBL" id="BAAASJ010000032">
    <property type="protein sequence ID" value="GAA2636284.1"/>
    <property type="molecule type" value="Genomic_DNA"/>
</dbReference>
<evidence type="ECO:0000313" key="2">
    <source>
        <dbReference type="EMBL" id="GAA2636284.1"/>
    </source>
</evidence>